<protein>
    <submittedName>
        <fullName evidence="1">Uncharacterized protein</fullName>
    </submittedName>
</protein>
<sequence length="116" mass="13832">MEQIKNKIDNEIAKNEKIELKRRKRIKEMIDVEENDIFIDRTNKKIKSVEKEETEILIEETNLKLKLEKLEEKLNSNKVVENDSLDSFMADINNESLKRQIAAIHKRLKQIRNSLK</sequence>
<evidence type="ECO:0000313" key="1">
    <source>
        <dbReference type="EMBL" id="MES1920119.1"/>
    </source>
</evidence>
<comment type="caution">
    <text evidence="1">The sequence shown here is derived from an EMBL/GenBank/DDBJ whole genome shotgun (WGS) entry which is preliminary data.</text>
</comment>
<proteinExistence type="predicted"/>
<organism evidence="1 2">
    <name type="scientific">Bonamia ostreae</name>
    <dbReference type="NCBI Taxonomy" id="126728"/>
    <lineage>
        <taxon>Eukaryota</taxon>
        <taxon>Sar</taxon>
        <taxon>Rhizaria</taxon>
        <taxon>Endomyxa</taxon>
        <taxon>Ascetosporea</taxon>
        <taxon>Haplosporida</taxon>
        <taxon>Bonamia</taxon>
    </lineage>
</organism>
<dbReference type="EMBL" id="JBDODL010000519">
    <property type="protein sequence ID" value="MES1920119.1"/>
    <property type="molecule type" value="Genomic_DNA"/>
</dbReference>
<keyword evidence="2" id="KW-1185">Reference proteome</keyword>
<dbReference type="Proteomes" id="UP001439008">
    <property type="component" value="Unassembled WGS sequence"/>
</dbReference>
<name>A0ABV2AKC1_9EUKA</name>
<evidence type="ECO:0000313" key="2">
    <source>
        <dbReference type="Proteomes" id="UP001439008"/>
    </source>
</evidence>
<gene>
    <name evidence="1" type="ORF">MHBO_001835</name>
</gene>
<reference evidence="1 2" key="1">
    <citation type="journal article" date="2024" name="BMC Biol.">
        <title>Comparative genomics of Ascetosporea gives new insight into the evolutionary basis for animal parasitism in Rhizaria.</title>
        <authorList>
            <person name="Hiltunen Thoren M."/>
            <person name="Onut-Brannstrom I."/>
            <person name="Alfjorden A."/>
            <person name="Peckova H."/>
            <person name="Swords F."/>
            <person name="Hooper C."/>
            <person name="Holzer A.S."/>
            <person name="Bass D."/>
            <person name="Burki F."/>
        </authorList>
    </citation>
    <scope>NUCLEOTIDE SEQUENCE [LARGE SCALE GENOMIC DNA]</scope>
    <source>
        <strain evidence="1">20-A016</strain>
    </source>
</reference>
<accession>A0ABV2AKC1</accession>